<accession>A0AA36G5F7</accession>
<feature type="compositionally biased region" description="Basic and acidic residues" evidence="1">
    <location>
        <begin position="238"/>
        <end position="253"/>
    </location>
</feature>
<comment type="caution">
    <text evidence="3">The sequence shown here is derived from an EMBL/GenBank/DDBJ whole genome shotgun (WGS) entry which is preliminary data.</text>
</comment>
<feature type="chain" id="PRO_5041277193" evidence="2">
    <location>
        <begin position="21"/>
        <end position="380"/>
    </location>
</feature>
<feature type="compositionally biased region" description="Polar residues" evidence="1">
    <location>
        <begin position="371"/>
        <end position="380"/>
    </location>
</feature>
<feature type="compositionally biased region" description="Basic and acidic residues" evidence="1">
    <location>
        <begin position="327"/>
        <end position="343"/>
    </location>
</feature>
<sequence length="380" mass="40817">MRRLLLLALLASIADPFSLSDLLDDDGIGEDDEEYFIWVRSAILMKRLCLAARLGAADPGRPLDSGHLRRVDLDHFEPCKEKAEEAQNYGGTSKGAGLSCKYSLKESGLESSQPTLENRFRSFEAEESSSKGEKPTKSCYEKTSGYGSAARKGGKEEELGRRGFSCSTSASDGSKEDTQAPPAPPQPLPPPTPTKQTERKPFCQDNRTDLSSSKEDSHHSQKLEIPVTVNTTQASFEPLKRAAGTREKLRDTPVSRNPQPNPPLIAVTPEAVDAPKVGAKIQTPSSPGTIVAQPSTDGFEKKPENLENRPEKLPATVTCGGFPDTPKGSDKTESPSSNVEDHGLVNNGSPADTQPEKLPKSTCDTPKAPSSPGSASFMNI</sequence>
<keyword evidence="2" id="KW-0732">Signal</keyword>
<evidence type="ECO:0000313" key="3">
    <source>
        <dbReference type="EMBL" id="CAJ0576464.1"/>
    </source>
</evidence>
<reference evidence="3" key="1">
    <citation type="submission" date="2023-06" db="EMBL/GenBank/DDBJ databases">
        <authorList>
            <person name="Delattre M."/>
        </authorList>
    </citation>
    <scope>NUCLEOTIDE SEQUENCE</scope>
    <source>
        <strain evidence="3">AF72</strain>
    </source>
</reference>
<feature type="signal peptide" evidence="2">
    <location>
        <begin position="1"/>
        <end position="20"/>
    </location>
</feature>
<feature type="compositionally biased region" description="Polar residues" evidence="1">
    <location>
        <begin position="282"/>
        <end position="296"/>
    </location>
</feature>
<evidence type="ECO:0000256" key="1">
    <source>
        <dbReference type="SAM" id="MobiDB-lite"/>
    </source>
</evidence>
<feature type="region of interest" description="Disordered" evidence="1">
    <location>
        <begin position="122"/>
        <end position="266"/>
    </location>
</feature>
<feature type="compositionally biased region" description="Basic and acidic residues" evidence="1">
    <location>
        <begin position="298"/>
        <end position="312"/>
    </location>
</feature>
<proteinExistence type="predicted"/>
<feature type="compositionally biased region" description="Basic and acidic residues" evidence="1">
    <location>
        <begin position="196"/>
        <end position="222"/>
    </location>
</feature>
<dbReference type="EMBL" id="CATQJA010002644">
    <property type="protein sequence ID" value="CAJ0576464.1"/>
    <property type="molecule type" value="Genomic_DNA"/>
</dbReference>
<feature type="compositionally biased region" description="Basic and acidic residues" evidence="1">
    <location>
        <begin position="122"/>
        <end position="140"/>
    </location>
</feature>
<feature type="non-terminal residue" evidence="3">
    <location>
        <position position="1"/>
    </location>
</feature>
<name>A0AA36G5F7_9BILA</name>
<gene>
    <name evidence="3" type="ORF">MSPICULIGERA_LOCUS14757</name>
</gene>
<evidence type="ECO:0000256" key="2">
    <source>
        <dbReference type="SAM" id="SignalP"/>
    </source>
</evidence>
<protein>
    <submittedName>
        <fullName evidence="3">Uncharacterized protein</fullName>
    </submittedName>
</protein>
<feature type="compositionally biased region" description="Pro residues" evidence="1">
    <location>
        <begin position="181"/>
        <end position="193"/>
    </location>
</feature>
<feature type="region of interest" description="Disordered" evidence="1">
    <location>
        <begin position="278"/>
        <end position="380"/>
    </location>
</feature>
<evidence type="ECO:0000313" key="4">
    <source>
        <dbReference type="Proteomes" id="UP001177023"/>
    </source>
</evidence>
<dbReference type="Proteomes" id="UP001177023">
    <property type="component" value="Unassembled WGS sequence"/>
</dbReference>
<dbReference type="AlphaFoldDB" id="A0AA36G5F7"/>
<organism evidence="3 4">
    <name type="scientific">Mesorhabditis spiculigera</name>
    <dbReference type="NCBI Taxonomy" id="96644"/>
    <lineage>
        <taxon>Eukaryota</taxon>
        <taxon>Metazoa</taxon>
        <taxon>Ecdysozoa</taxon>
        <taxon>Nematoda</taxon>
        <taxon>Chromadorea</taxon>
        <taxon>Rhabditida</taxon>
        <taxon>Rhabditina</taxon>
        <taxon>Rhabditomorpha</taxon>
        <taxon>Rhabditoidea</taxon>
        <taxon>Rhabditidae</taxon>
        <taxon>Mesorhabditinae</taxon>
        <taxon>Mesorhabditis</taxon>
    </lineage>
</organism>
<keyword evidence="4" id="KW-1185">Reference proteome</keyword>